<feature type="transmembrane region" description="Helical" evidence="6">
    <location>
        <begin position="18"/>
        <end position="36"/>
    </location>
</feature>
<keyword evidence="4 6" id="KW-1133">Transmembrane helix</keyword>
<comment type="similarity">
    <text evidence="6">Belongs to the binding-protein-dependent transport system permease family.</text>
</comment>
<dbReference type="Proteomes" id="UP001501599">
    <property type="component" value="Unassembled WGS sequence"/>
</dbReference>
<feature type="domain" description="ABC transmembrane type-1" evidence="7">
    <location>
        <begin position="15"/>
        <end position="197"/>
    </location>
</feature>
<evidence type="ECO:0000313" key="8">
    <source>
        <dbReference type="EMBL" id="GAA2175047.1"/>
    </source>
</evidence>
<keyword evidence="5 6" id="KW-0472">Membrane</keyword>
<evidence type="ECO:0000256" key="3">
    <source>
        <dbReference type="ARBA" id="ARBA00022692"/>
    </source>
</evidence>
<evidence type="ECO:0000256" key="6">
    <source>
        <dbReference type="RuleBase" id="RU363032"/>
    </source>
</evidence>
<dbReference type="Gene3D" id="1.10.3720.10">
    <property type="entry name" value="MetI-like"/>
    <property type="match status" value="1"/>
</dbReference>
<keyword evidence="3 6" id="KW-0812">Transmembrane</keyword>
<keyword evidence="9" id="KW-1185">Reference proteome</keyword>
<dbReference type="InterPro" id="IPR035906">
    <property type="entry name" value="MetI-like_sf"/>
</dbReference>
<evidence type="ECO:0000313" key="9">
    <source>
        <dbReference type="Proteomes" id="UP001501599"/>
    </source>
</evidence>
<organism evidence="8 9">
    <name type="scientific">Agrococcus versicolor</name>
    <dbReference type="NCBI Taxonomy" id="501482"/>
    <lineage>
        <taxon>Bacteria</taxon>
        <taxon>Bacillati</taxon>
        <taxon>Actinomycetota</taxon>
        <taxon>Actinomycetes</taxon>
        <taxon>Micrococcales</taxon>
        <taxon>Microbacteriaceae</taxon>
        <taxon>Agrococcus</taxon>
    </lineage>
</organism>
<feature type="transmembrane region" description="Helical" evidence="6">
    <location>
        <begin position="132"/>
        <end position="158"/>
    </location>
</feature>
<evidence type="ECO:0000256" key="1">
    <source>
        <dbReference type="ARBA" id="ARBA00004141"/>
    </source>
</evidence>
<comment type="caution">
    <text evidence="8">The sequence shown here is derived from an EMBL/GenBank/DDBJ whole genome shotgun (WGS) entry which is preliminary data.</text>
</comment>
<gene>
    <name evidence="8" type="primary">proW</name>
    <name evidence="8" type="ORF">GCM10009846_23350</name>
</gene>
<accession>A0ABP5MLX3</accession>
<feature type="transmembrane region" description="Helical" evidence="6">
    <location>
        <begin position="48"/>
        <end position="73"/>
    </location>
</feature>
<keyword evidence="2 6" id="KW-0813">Transport</keyword>
<feature type="transmembrane region" description="Helical" evidence="6">
    <location>
        <begin position="178"/>
        <end position="200"/>
    </location>
</feature>
<dbReference type="InterPro" id="IPR051204">
    <property type="entry name" value="ABC_transp_perm/SBD"/>
</dbReference>
<dbReference type="PANTHER" id="PTHR30177">
    <property type="entry name" value="GLYCINE BETAINE/L-PROLINE TRANSPORT SYSTEM PERMEASE PROTEIN PROW"/>
    <property type="match status" value="1"/>
</dbReference>
<proteinExistence type="inferred from homology"/>
<feature type="transmembrane region" description="Helical" evidence="6">
    <location>
        <begin position="85"/>
        <end position="111"/>
    </location>
</feature>
<dbReference type="Pfam" id="PF00528">
    <property type="entry name" value="BPD_transp_1"/>
    <property type="match status" value="1"/>
</dbReference>
<evidence type="ECO:0000259" key="7">
    <source>
        <dbReference type="PROSITE" id="PS50928"/>
    </source>
</evidence>
<dbReference type="RefSeq" id="WP_344343793.1">
    <property type="nucleotide sequence ID" value="NZ_BAAAQT010000006.1"/>
</dbReference>
<protein>
    <submittedName>
        <fullName evidence="8">Glycine betaine/carnitine/choline/L-proline ABC transporter permease ProW</fullName>
    </submittedName>
</protein>
<comment type="subcellular location">
    <subcellularLocation>
        <location evidence="6">Cell membrane</location>
        <topology evidence="6">Multi-pass membrane protein</topology>
    </subcellularLocation>
    <subcellularLocation>
        <location evidence="1">Membrane</location>
        <topology evidence="1">Multi-pass membrane protein</topology>
    </subcellularLocation>
</comment>
<evidence type="ECO:0000256" key="4">
    <source>
        <dbReference type="ARBA" id="ARBA00022989"/>
    </source>
</evidence>
<evidence type="ECO:0000256" key="5">
    <source>
        <dbReference type="ARBA" id="ARBA00023136"/>
    </source>
</evidence>
<dbReference type="PROSITE" id="PS50928">
    <property type="entry name" value="ABC_TM1"/>
    <property type="match status" value="1"/>
</dbReference>
<dbReference type="EMBL" id="BAAAQT010000006">
    <property type="protein sequence ID" value="GAA2175047.1"/>
    <property type="molecule type" value="Genomic_DNA"/>
</dbReference>
<dbReference type="SUPFAM" id="SSF161098">
    <property type="entry name" value="MetI-like"/>
    <property type="match status" value="1"/>
</dbReference>
<sequence>MSWVIANWDQVWSLTLNHARLSVVPILVGFLVAVPLGRLASGNRIVRFLVLGFGSALYAIPSLPLFLILPLILATRTLDEINLTVALSLYAIAIMVFSATDAFVSLPPATVSAATAVGYGRAGRFLRVELPLAGPVLLAGVRVVSVSTVAMVTVGALIGSDNLGYLFTNGRATSNIDSVVAGLVGTLVLAAVFDLVLQLLGRLAMPWRR</sequence>
<evidence type="ECO:0000256" key="2">
    <source>
        <dbReference type="ARBA" id="ARBA00022448"/>
    </source>
</evidence>
<reference evidence="9" key="1">
    <citation type="journal article" date="2019" name="Int. J. Syst. Evol. Microbiol.">
        <title>The Global Catalogue of Microorganisms (GCM) 10K type strain sequencing project: providing services to taxonomists for standard genome sequencing and annotation.</title>
        <authorList>
            <consortium name="The Broad Institute Genomics Platform"/>
            <consortium name="The Broad Institute Genome Sequencing Center for Infectious Disease"/>
            <person name="Wu L."/>
            <person name="Ma J."/>
        </authorList>
    </citation>
    <scope>NUCLEOTIDE SEQUENCE [LARGE SCALE GENOMIC DNA]</scope>
    <source>
        <strain evidence="9">JCM 16026</strain>
    </source>
</reference>
<name>A0ABP5MLX3_9MICO</name>
<dbReference type="InterPro" id="IPR000515">
    <property type="entry name" value="MetI-like"/>
</dbReference>
<dbReference type="PANTHER" id="PTHR30177:SF4">
    <property type="entry name" value="OSMOPROTECTANT IMPORT PERMEASE PROTEIN OSMW"/>
    <property type="match status" value="1"/>
</dbReference>